<gene>
    <name evidence="1" type="ORF">QJ048_09450</name>
</gene>
<keyword evidence="2" id="KW-1185">Reference proteome</keyword>
<evidence type="ECO:0008006" key="3">
    <source>
        <dbReference type="Google" id="ProtNLM"/>
    </source>
</evidence>
<comment type="caution">
    <text evidence="1">The sequence shown here is derived from an EMBL/GenBank/DDBJ whole genome shotgun (WGS) entry which is preliminary data.</text>
</comment>
<sequence length="342" mass="38094">MNLPVAEYTLVYNTKDISRDIADQVISINYTDKIGGESDTLELVLMDKDLRWQNSWYPQKGDSINLIIRQNGLQMDCGLFEVDELSLSISTSGDVFSIKGLAAGIKKPMRTKESYAHEDKSLKEIANTVANDMQLKLLGNVPAISIHRATQYRESALSFLNRIGSTYGCIFSVRGANLVFTYYKDLENRSASLTLTKQQLISLEVHDQTHKTFKACRVRHHDPLTKDVQEFTANPDDDSDSDVDSSDTLEIRGRVENKQQAEQKARYALYKNNTEGVGGDITLPGNILFVSGNNFQLNGAGNFSGIFHIMESSHSISSNGAYVTSGNIKRVKTIDSVNFKTQ</sequence>
<proteinExistence type="predicted"/>
<evidence type="ECO:0000313" key="1">
    <source>
        <dbReference type="EMBL" id="MDI3319996.1"/>
    </source>
</evidence>
<organism evidence="1 2">
    <name type="scientific">Pinibacter soli</name>
    <dbReference type="NCBI Taxonomy" id="3044211"/>
    <lineage>
        <taxon>Bacteria</taxon>
        <taxon>Pseudomonadati</taxon>
        <taxon>Bacteroidota</taxon>
        <taxon>Chitinophagia</taxon>
        <taxon>Chitinophagales</taxon>
        <taxon>Chitinophagaceae</taxon>
        <taxon>Pinibacter</taxon>
    </lineage>
</organism>
<accession>A0ABT6RC15</accession>
<evidence type="ECO:0000313" key="2">
    <source>
        <dbReference type="Proteomes" id="UP001226434"/>
    </source>
</evidence>
<reference evidence="1 2" key="1">
    <citation type="submission" date="2023-05" db="EMBL/GenBank/DDBJ databases">
        <title>Genome sequence of Pinibacter sp. MAH-24.</title>
        <authorList>
            <person name="Huq M.A."/>
        </authorList>
    </citation>
    <scope>NUCLEOTIDE SEQUENCE [LARGE SCALE GENOMIC DNA]</scope>
    <source>
        <strain evidence="1 2">MAH-24</strain>
    </source>
</reference>
<name>A0ABT6RC15_9BACT</name>
<dbReference type="Proteomes" id="UP001226434">
    <property type="component" value="Unassembled WGS sequence"/>
</dbReference>
<dbReference type="EMBL" id="JASBRG010000005">
    <property type="protein sequence ID" value="MDI3319996.1"/>
    <property type="molecule type" value="Genomic_DNA"/>
</dbReference>
<dbReference type="RefSeq" id="WP_282334096.1">
    <property type="nucleotide sequence ID" value="NZ_JASBRG010000005.1"/>
</dbReference>
<dbReference type="SUPFAM" id="SSF69279">
    <property type="entry name" value="Phage tail proteins"/>
    <property type="match status" value="1"/>
</dbReference>
<protein>
    <recommendedName>
        <fullName evidence="3">Phage protein D</fullName>
    </recommendedName>
</protein>